<proteinExistence type="predicted"/>
<dbReference type="HOGENOM" id="CLU_1559754_0_0_9"/>
<feature type="domain" description="DUF7768" evidence="1">
    <location>
        <begin position="2"/>
        <end position="97"/>
    </location>
</feature>
<evidence type="ECO:0000259" key="1">
    <source>
        <dbReference type="Pfam" id="PF24963"/>
    </source>
</evidence>
<name>R8W208_9FIRM</name>
<dbReference type="AlphaFoldDB" id="R8W208"/>
<dbReference type="eggNOG" id="ENOG5031NJV">
    <property type="taxonomic scope" value="Bacteria"/>
</dbReference>
<protein>
    <recommendedName>
        <fullName evidence="1">DUF7768 domain-containing protein</fullName>
    </recommendedName>
</protein>
<organism evidence="2 3">
    <name type="scientific">Butyricicoccus pullicaecorum 1.2</name>
    <dbReference type="NCBI Taxonomy" id="1203606"/>
    <lineage>
        <taxon>Bacteria</taxon>
        <taxon>Bacillati</taxon>
        <taxon>Bacillota</taxon>
        <taxon>Clostridia</taxon>
        <taxon>Eubacteriales</taxon>
        <taxon>Butyricicoccaceae</taxon>
        <taxon>Butyricicoccus</taxon>
    </lineage>
</organism>
<sequence>MKKVYICSPCRGDYENNIQRAKEFSRAAVERGCIPITPHIYLTQFMDDTNPAEREAALKMGRELVLMCDELWAFGLDCPTAGMAAEIELARERGIPVLNGFKAISEIPEAEKRDEDPQDAGSVVVRVPAFRAMARCNEHMNHGPISIELDGRIIFDLAKHLKDKPGSRIEIGG</sequence>
<evidence type="ECO:0000313" key="2">
    <source>
        <dbReference type="EMBL" id="EOQ37192.1"/>
    </source>
</evidence>
<evidence type="ECO:0000313" key="3">
    <source>
        <dbReference type="Proteomes" id="UP000013981"/>
    </source>
</evidence>
<gene>
    <name evidence="2" type="ORF">HMPREF1526_01883</name>
</gene>
<dbReference type="PATRIC" id="fig|1203606.4.peg.1834"/>
<dbReference type="RefSeq" id="WP_016148017.1">
    <property type="nucleotide sequence ID" value="NZ_KB976104.1"/>
</dbReference>
<reference evidence="2 3" key="1">
    <citation type="submission" date="2013-01" db="EMBL/GenBank/DDBJ databases">
        <title>The Genome Sequence of Butyricicoccus pullicaecorum 1.2.</title>
        <authorList>
            <consortium name="The Broad Institute Genome Sequencing Platform"/>
            <person name="Earl A."/>
            <person name="Ward D."/>
            <person name="Feldgarden M."/>
            <person name="Gevers D."/>
            <person name="Van Immerseel F."/>
            <person name="Eeckhaut V."/>
            <person name="Walker B."/>
            <person name="Young S.K."/>
            <person name="Zeng Q."/>
            <person name="Gargeya S."/>
            <person name="Fitzgerald M."/>
            <person name="Haas B."/>
            <person name="Abouelleil A."/>
            <person name="Alvarado L."/>
            <person name="Arachchi H.M."/>
            <person name="Berlin A.M."/>
            <person name="Chapman S.B."/>
            <person name="Dewar J."/>
            <person name="Goldberg J."/>
            <person name="Griggs A."/>
            <person name="Gujja S."/>
            <person name="Hansen M."/>
            <person name="Howarth C."/>
            <person name="Imamovic A."/>
            <person name="Larimer J."/>
            <person name="McCowan C."/>
            <person name="Murphy C."/>
            <person name="Neiman D."/>
            <person name="Pearson M."/>
            <person name="Priest M."/>
            <person name="Roberts A."/>
            <person name="Saif S."/>
            <person name="Shea T."/>
            <person name="Sisk P."/>
            <person name="Sykes S."/>
            <person name="Wortman J."/>
            <person name="Nusbaum C."/>
            <person name="Birren B."/>
        </authorList>
    </citation>
    <scope>NUCLEOTIDE SEQUENCE [LARGE SCALE GENOMIC DNA]</scope>
    <source>
        <strain evidence="2 3">1.2</strain>
    </source>
</reference>
<dbReference type="InterPro" id="IPR056670">
    <property type="entry name" value="DUF7768"/>
</dbReference>
<accession>R8W208</accession>
<dbReference type="SUPFAM" id="SSF52309">
    <property type="entry name" value="N-(deoxy)ribosyltransferase-like"/>
    <property type="match status" value="1"/>
</dbReference>
<dbReference type="Gene3D" id="3.40.50.10400">
    <property type="entry name" value="Hypothetical protein PA1492"/>
    <property type="match status" value="1"/>
</dbReference>
<dbReference type="OrthoDB" id="9807423at2"/>
<comment type="caution">
    <text evidence="2">The sequence shown here is derived from an EMBL/GenBank/DDBJ whole genome shotgun (WGS) entry which is preliminary data.</text>
</comment>
<keyword evidence="3" id="KW-1185">Reference proteome</keyword>
<dbReference type="EMBL" id="AQOB01000006">
    <property type="protein sequence ID" value="EOQ37192.1"/>
    <property type="molecule type" value="Genomic_DNA"/>
</dbReference>
<dbReference type="Pfam" id="PF24963">
    <property type="entry name" value="DUF7768"/>
    <property type="match status" value="1"/>
</dbReference>
<dbReference type="Proteomes" id="UP000013981">
    <property type="component" value="Unassembled WGS sequence"/>
</dbReference>